<accession>A0A6J5N2E2</accession>
<keyword evidence="3" id="KW-0472">Membrane</keyword>
<sequence>MAQEEIIFKVGVDTGDSVQDVNKVGDAIENVGKDAKKTDGSFVNLRKELKQLTVQLQNLDPASKEFEQVAKRAGQIKEQMRGVADAINDADPEKFGGKFQRTAEGIAGAFSAVTGAQALFGQQSEEIEKQMLKVQGAIALTQGISAMKELKNDATELGMSIKNTVVNAFKSLTTAEMINAAETGSLTLLQKGYAIAVGTSTGAMKAFRIALAATGIGLVVVALGFLVEKMISYMSSTDSATKAQDRLTASTKRFNDERERMNKKLNDSIEYEKNYAKAVGASEEKIYEIEKEGFKKREMQRESDYWANLQRIETLKNKKKGALDSENMDLVKSINEEITTLKTKNNDLIALKYQLQRDEKVLTAQHNTDLKNEQKKASDESIKKNTETAEKNAQIKAQEDAEILALKRKITDLTIANIEDEALREQEALKEKQKREKEDLQKHYADKKVAKEDFDKLMLELDKNSAIETAKLTEEQNKVKSEKEKEAQNKKFEDQKAFIEADLIRAEEDFNLKQQKRIELENKDFEQQIANTELTDGQRELLKAQHEANLVAIAKDSADRQKEIDEATKQSKMELMNAVGSIFGELAGLSKQASGVQKAFAITQVAIDTATALSGLTSISFSPTNGDNSFNPLGPYIKLATGTAKIISNMARVKSILGSGVSVAPPTTGGRPNANLGIGATQGAQQTVQAQSTYKVVVVDSDITKMQDKTKKVNAISTI</sequence>
<keyword evidence="1" id="KW-0175">Coiled coil</keyword>
<evidence type="ECO:0000313" key="4">
    <source>
        <dbReference type="EMBL" id="CAB4152507.1"/>
    </source>
</evidence>
<name>A0A6J5N2E2_9CAUD</name>
<evidence type="ECO:0000256" key="3">
    <source>
        <dbReference type="SAM" id="Phobius"/>
    </source>
</evidence>
<feature type="region of interest" description="Disordered" evidence="2">
    <location>
        <begin position="367"/>
        <end position="393"/>
    </location>
</feature>
<feature type="transmembrane region" description="Helical" evidence="3">
    <location>
        <begin position="209"/>
        <end position="227"/>
    </location>
</feature>
<organism evidence="4">
    <name type="scientific">uncultured Caudovirales phage</name>
    <dbReference type="NCBI Taxonomy" id="2100421"/>
    <lineage>
        <taxon>Viruses</taxon>
        <taxon>Duplodnaviria</taxon>
        <taxon>Heunggongvirae</taxon>
        <taxon>Uroviricota</taxon>
        <taxon>Caudoviricetes</taxon>
        <taxon>Peduoviridae</taxon>
        <taxon>Maltschvirus</taxon>
        <taxon>Maltschvirus maltsch</taxon>
    </lineage>
</organism>
<feature type="coiled-coil region" evidence="1">
    <location>
        <begin position="415"/>
        <end position="535"/>
    </location>
</feature>
<dbReference type="EMBL" id="LR796578">
    <property type="protein sequence ID" value="CAB4152507.1"/>
    <property type="molecule type" value="Genomic_DNA"/>
</dbReference>
<keyword evidence="3" id="KW-1133">Transmembrane helix</keyword>
<gene>
    <name evidence="4" type="ORF">UFOVP603_12</name>
</gene>
<evidence type="ECO:0000256" key="2">
    <source>
        <dbReference type="SAM" id="MobiDB-lite"/>
    </source>
</evidence>
<reference evidence="4" key="1">
    <citation type="submission" date="2020-04" db="EMBL/GenBank/DDBJ databases">
        <authorList>
            <person name="Chiriac C."/>
            <person name="Salcher M."/>
            <person name="Ghai R."/>
            <person name="Kavagutti S V."/>
        </authorList>
    </citation>
    <scope>NUCLEOTIDE SEQUENCE</scope>
</reference>
<keyword evidence="3" id="KW-0812">Transmembrane</keyword>
<protein>
    <submittedName>
        <fullName evidence="4">Uncharacterized protein</fullName>
    </submittedName>
</protein>
<feature type="compositionally biased region" description="Basic and acidic residues" evidence="2">
    <location>
        <begin position="368"/>
        <end position="390"/>
    </location>
</feature>
<evidence type="ECO:0000256" key="1">
    <source>
        <dbReference type="SAM" id="Coils"/>
    </source>
</evidence>
<proteinExistence type="predicted"/>